<dbReference type="GeneID" id="24959182"/>
<accession>W8NT91</accession>
<sequence>MLGVILAFPEKRWENYTLPVNEEPIVRLTERRLLTAKRIHEVITIVRRDKLKTYSLHVSNPVPVTARNKMEALLKALPDEPFFLVEGNMPLIMPFLVNYLVGLFYENEPEALIPVWNDGSAEVFHAVYEQDALRDAIESALAEGYKSFSRVIEFLDYEPVSIEELAKRNPKVMLSFFRVRNSLDVAFAEKTIEELKARGEPF</sequence>
<gene>
    <name evidence="1" type="ORF">BD01_0709</name>
</gene>
<dbReference type="HOGENOM" id="CLU_1393631_0_0_2"/>
<evidence type="ECO:0000313" key="2">
    <source>
        <dbReference type="Proteomes" id="UP000019434"/>
    </source>
</evidence>
<name>W8NT91_9EURY</name>
<protein>
    <submittedName>
        <fullName evidence="1">Molybdopterin-guanine dinucleotide biosynthesis protein A</fullName>
    </submittedName>
</protein>
<dbReference type="KEGG" id="tnu:BD01_0709"/>
<organism evidence="1 2">
    <name type="scientific">Thermococcus nautili</name>
    <dbReference type="NCBI Taxonomy" id="195522"/>
    <lineage>
        <taxon>Archaea</taxon>
        <taxon>Methanobacteriati</taxon>
        <taxon>Methanobacteriota</taxon>
        <taxon>Thermococci</taxon>
        <taxon>Thermococcales</taxon>
        <taxon>Thermococcaceae</taxon>
        <taxon>Thermococcus</taxon>
    </lineage>
</organism>
<proteinExistence type="predicted"/>
<dbReference type="SUPFAM" id="SSF53448">
    <property type="entry name" value="Nucleotide-diphospho-sugar transferases"/>
    <property type="match status" value="1"/>
</dbReference>
<keyword evidence="2" id="KW-1185">Reference proteome</keyword>
<dbReference type="OrthoDB" id="28434at2157"/>
<dbReference type="STRING" id="195522.BD01_0709"/>
<dbReference type="EMBL" id="CP007264">
    <property type="protein sequence ID" value="AHL22332.1"/>
    <property type="molecule type" value="Genomic_DNA"/>
</dbReference>
<evidence type="ECO:0000313" key="1">
    <source>
        <dbReference type="EMBL" id="AHL22332.1"/>
    </source>
</evidence>
<dbReference type="RefSeq" id="WP_042693133.1">
    <property type="nucleotide sequence ID" value="NZ_CP007264.1"/>
</dbReference>
<dbReference type="Proteomes" id="UP000019434">
    <property type="component" value="Chromosome"/>
</dbReference>
<dbReference type="InterPro" id="IPR029044">
    <property type="entry name" value="Nucleotide-diphossugar_trans"/>
</dbReference>
<dbReference type="AlphaFoldDB" id="W8NT91"/>
<reference evidence="1 2" key="1">
    <citation type="submission" date="2014-02" db="EMBL/GenBank/DDBJ databases">
        <title>Genome Sequence of an Hyperthermophilic Archaeon, Thermococcus nautili 30-1, producing viral vesicles.</title>
        <authorList>
            <person name="Oberto J."/>
            <person name="Gaudin M."/>
            <person name="Cossu M."/>
            <person name="Gorlas A."/>
            <person name="Slesarev A."/>
            <person name="Marguet E."/>
            <person name="Forterre P."/>
        </authorList>
    </citation>
    <scope>NUCLEOTIDE SEQUENCE [LARGE SCALE GENOMIC DNA]</scope>
    <source>
        <strain evidence="1 2">30-1</strain>
    </source>
</reference>
<dbReference type="Gene3D" id="3.90.550.10">
    <property type="entry name" value="Spore Coat Polysaccharide Biosynthesis Protein SpsA, Chain A"/>
    <property type="match status" value="1"/>
</dbReference>
<dbReference type="eggNOG" id="arCOG01872">
    <property type="taxonomic scope" value="Archaea"/>
</dbReference>